<accession>B6G104</accession>
<dbReference type="eggNOG" id="COG2364">
    <property type="taxonomic scope" value="Bacteria"/>
</dbReference>
<feature type="transmembrane region" description="Helical" evidence="1">
    <location>
        <begin position="112"/>
        <end position="133"/>
    </location>
</feature>
<keyword evidence="1" id="KW-0472">Membrane</keyword>
<dbReference type="OrthoDB" id="154912at2"/>
<evidence type="ECO:0000256" key="1">
    <source>
        <dbReference type="SAM" id="Phobius"/>
    </source>
</evidence>
<evidence type="ECO:0000313" key="2">
    <source>
        <dbReference type="EMBL" id="EEA84579.1"/>
    </source>
</evidence>
<dbReference type="InterPro" id="IPR038750">
    <property type="entry name" value="YczE/YyaS-like"/>
</dbReference>
<reference evidence="2 3" key="2">
    <citation type="submission" date="2008-10" db="EMBL/GenBank/DDBJ databases">
        <title>Draft genome sequence of Clostridium hiranonis (DSM 13275).</title>
        <authorList>
            <person name="Sudarsanam P."/>
            <person name="Ley R."/>
            <person name="Guruge J."/>
            <person name="Turnbaugh P.J."/>
            <person name="Mahowald M."/>
            <person name="Liep D."/>
            <person name="Gordon J."/>
        </authorList>
    </citation>
    <scope>NUCLEOTIDE SEQUENCE [LARGE SCALE GENOMIC DNA]</scope>
    <source>
        <strain evidence="2 3">DSM 13275</strain>
    </source>
</reference>
<sequence>MEKAKNSERVSLFRLIRLFAGFFIGATGTVFMINANIGVAPWDVLHIGISQMLGITIGQASIMVSLLVIILDQISGEYIGWGTVLNMIFFGLFIDLIMYLDFVPHTSGFLMSVSMVIIGLTLLSICMWWYIGAGMGSGPRDGMMLLFHRRTGKPIGLIRSCIEVIVLIIGYFLGGPVGVGTLLSAFGMGVVMRIVFKIVNFDAKEVKHQYIEFLISKEKRENIG</sequence>
<comment type="caution">
    <text evidence="2">The sequence shown here is derived from an EMBL/GenBank/DDBJ whole genome shotgun (WGS) entry which is preliminary data.</text>
</comment>
<dbReference type="HOGENOM" id="CLU_083843_0_1_9"/>
<dbReference type="Proteomes" id="UP000003178">
    <property type="component" value="Unassembled WGS sequence"/>
</dbReference>
<feature type="transmembrane region" description="Helical" evidence="1">
    <location>
        <begin position="179"/>
        <end position="199"/>
    </location>
</feature>
<keyword evidence="3" id="KW-1185">Reference proteome</keyword>
<feature type="transmembrane region" description="Helical" evidence="1">
    <location>
        <begin position="78"/>
        <end position="100"/>
    </location>
</feature>
<dbReference type="PANTHER" id="PTHR40078">
    <property type="entry name" value="INTEGRAL MEMBRANE PROTEIN-RELATED"/>
    <property type="match status" value="1"/>
</dbReference>
<evidence type="ECO:0008006" key="4">
    <source>
        <dbReference type="Google" id="ProtNLM"/>
    </source>
</evidence>
<dbReference type="EMBL" id="ABWP01000070">
    <property type="protein sequence ID" value="EEA84579.1"/>
    <property type="molecule type" value="Genomic_DNA"/>
</dbReference>
<feature type="transmembrane region" description="Helical" evidence="1">
    <location>
        <begin position="12"/>
        <end position="33"/>
    </location>
</feature>
<feature type="transmembrane region" description="Helical" evidence="1">
    <location>
        <begin position="154"/>
        <end position="173"/>
    </location>
</feature>
<protein>
    <recommendedName>
        <fullName evidence="4">YitT family protein</fullName>
    </recommendedName>
</protein>
<evidence type="ECO:0000313" key="3">
    <source>
        <dbReference type="Proteomes" id="UP000003178"/>
    </source>
</evidence>
<reference evidence="2 3" key="1">
    <citation type="submission" date="2008-09" db="EMBL/GenBank/DDBJ databases">
        <authorList>
            <person name="Fulton L."/>
            <person name="Clifton S."/>
            <person name="Fulton B."/>
            <person name="Xu J."/>
            <person name="Minx P."/>
            <person name="Pepin K.H."/>
            <person name="Johnson M."/>
            <person name="Thiruvilangam P."/>
            <person name="Bhonagiri V."/>
            <person name="Nash W.E."/>
            <person name="Mardis E.R."/>
            <person name="Wilson R.K."/>
        </authorList>
    </citation>
    <scope>NUCLEOTIDE SEQUENCE [LARGE SCALE GENOMIC DNA]</scope>
    <source>
        <strain evidence="2 3">DSM 13275</strain>
    </source>
</reference>
<keyword evidence="1" id="KW-1133">Transmembrane helix</keyword>
<dbReference type="PANTHER" id="PTHR40078:SF1">
    <property type="entry name" value="INTEGRAL MEMBRANE PROTEIN"/>
    <property type="match status" value="1"/>
</dbReference>
<dbReference type="AlphaFoldDB" id="B6G104"/>
<feature type="transmembrane region" description="Helical" evidence="1">
    <location>
        <begin position="45"/>
        <end position="71"/>
    </location>
</feature>
<dbReference type="Pfam" id="PF19700">
    <property type="entry name" value="DUF6198"/>
    <property type="match status" value="1"/>
</dbReference>
<dbReference type="RefSeq" id="WP_006440672.1">
    <property type="nucleotide sequence ID" value="NZ_DS995358.1"/>
</dbReference>
<name>B6G104_PEPHT</name>
<gene>
    <name evidence="2" type="ORF">CLOHIR_01810</name>
</gene>
<organism evidence="2 3">
    <name type="scientific">Peptacetobacter hiranonis (strain DSM 13275 / JCM 10541 / KCTC 15199 / TO-931)</name>
    <name type="common">Clostridium hiranonis</name>
    <dbReference type="NCBI Taxonomy" id="500633"/>
    <lineage>
        <taxon>Bacteria</taxon>
        <taxon>Bacillati</taxon>
        <taxon>Bacillota</taxon>
        <taxon>Clostridia</taxon>
        <taxon>Peptostreptococcales</taxon>
        <taxon>Peptostreptococcaceae</taxon>
        <taxon>Peptacetobacter</taxon>
    </lineage>
</organism>
<keyword evidence="1" id="KW-0812">Transmembrane</keyword>
<proteinExistence type="predicted"/>